<evidence type="ECO:0000313" key="9">
    <source>
        <dbReference type="Proteomes" id="UP000199759"/>
    </source>
</evidence>
<keyword evidence="8" id="KW-0830">Ubiquinone</keyword>
<keyword evidence="3" id="KW-0831">Ubiquinone biosynthesis</keyword>
<dbReference type="InterPro" id="IPR012762">
    <property type="entry name" value="Ubiq_biosynth_COQ9"/>
</dbReference>
<evidence type="ECO:0000313" key="8">
    <source>
        <dbReference type="EMBL" id="SDM10501.1"/>
    </source>
</evidence>
<dbReference type="OrthoDB" id="7201143at2"/>
<comment type="pathway">
    <text evidence="1">Cofactor biosynthesis; ubiquinone biosynthesis.</text>
</comment>
<sequence length="225" mass="24714">MIDTETAPRTHTETVRTQLLEAALAHAAFDGWSSSTFKKACDDAGLSSGDARNACPGGDLELIGFWSRQLDRQAGRKIVKAELAKMKIRERVTFGVLCRLEAIAPHEEAARRARARLLLPDAAGQAPQLLWATADTIWRAIGDTSTDANFYSKRAILSGVFGTTLSSWLNEDSADKPQAREFLDRRIQNVMDFEKTKGQILKLTADLPDIGGLLGRMRYGPGPRS</sequence>
<name>A0A1G9QIA9_9PROT</name>
<comment type="similarity">
    <text evidence="2">Belongs to the COQ9 family.</text>
</comment>
<comment type="function">
    <text evidence="6">Membrane-associated protein that warps the membrane surface to access and bind aromatic isoprenes with high specificity, including ubiquinone (CoQ) isoprene intermediates and presents them directly to COQ7, therefore facilitating the COQ7-mediated hydroxylase step. Participates in the biosynthesis of coenzyme Q, also named ubiquinone, an essential lipid-soluble electron transporter for aerobic cellular respiration.</text>
</comment>
<dbReference type="GO" id="GO:0006744">
    <property type="term" value="P:ubiquinone biosynthetic process"/>
    <property type="evidence" value="ECO:0007669"/>
    <property type="project" value="UniProtKB-KW"/>
</dbReference>
<reference evidence="8 9" key="1">
    <citation type="submission" date="2016-10" db="EMBL/GenBank/DDBJ databases">
        <authorList>
            <person name="de Groot N.N."/>
        </authorList>
    </citation>
    <scope>NUCLEOTIDE SEQUENCE [LARGE SCALE GENOMIC DNA]</scope>
    <source>
        <strain evidence="8 9">DSM 16077</strain>
    </source>
</reference>
<dbReference type="EMBL" id="FNHG01000005">
    <property type="protein sequence ID" value="SDM10501.1"/>
    <property type="molecule type" value="Genomic_DNA"/>
</dbReference>
<organism evidence="8 9">
    <name type="scientific">Maricaulis salignorans</name>
    <dbReference type="NCBI Taxonomy" id="144026"/>
    <lineage>
        <taxon>Bacteria</taxon>
        <taxon>Pseudomonadati</taxon>
        <taxon>Pseudomonadota</taxon>
        <taxon>Alphaproteobacteria</taxon>
        <taxon>Maricaulales</taxon>
        <taxon>Maricaulaceae</taxon>
        <taxon>Maricaulis</taxon>
    </lineage>
</organism>
<evidence type="ECO:0000256" key="6">
    <source>
        <dbReference type="ARBA" id="ARBA00058104"/>
    </source>
</evidence>
<dbReference type="InterPro" id="IPR013718">
    <property type="entry name" value="COQ9_C"/>
</dbReference>
<dbReference type="PANTHER" id="PTHR21427:SF19">
    <property type="entry name" value="UBIQUINONE BIOSYNTHESIS PROTEIN COQ9, MITOCHONDRIAL"/>
    <property type="match status" value="1"/>
</dbReference>
<dbReference type="RefSeq" id="WP_091768257.1">
    <property type="nucleotide sequence ID" value="NZ_FNHG01000005.1"/>
</dbReference>
<keyword evidence="4" id="KW-0809">Transit peptide</keyword>
<protein>
    <submittedName>
        <fullName evidence="8">Ubiquinone biosynthesis protein COQ9</fullName>
    </submittedName>
</protein>
<dbReference type="STRING" id="144026.SAMN04488568_10523"/>
<gene>
    <name evidence="8" type="ORF">SAMN04488568_10523</name>
</gene>
<dbReference type="Gene3D" id="1.10.357.10">
    <property type="entry name" value="Tetracycline Repressor, domain 2"/>
    <property type="match status" value="1"/>
</dbReference>
<accession>A0A1G9QIA9</accession>
<proteinExistence type="inferred from homology"/>
<evidence type="ECO:0000256" key="3">
    <source>
        <dbReference type="ARBA" id="ARBA00022688"/>
    </source>
</evidence>
<dbReference type="GO" id="GO:0008289">
    <property type="term" value="F:lipid binding"/>
    <property type="evidence" value="ECO:0007669"/>
    <property type="project" value="UniProtKB-KW"/>
</dbReference>
<evidence type="ECO:0000256" key="1">
    <source>
        <dbReference type="ARBA" id="ARBA00004749"/>
    </source>
</evidence>
<evidence type="ECO:0000256" key="5">
    <source>
        <dbReference type="ARBA" id="ARBA00023121"/>
    </source>
</evidence>
<dbReference type="Proteomes" id="UP000199759">
    <property type="component" value="Unassembled WGS sequence"/>
</dbReference>
<feature type="domain" description="COQ9 C-terminal" evidence="7">
    <location>
        <begin position="125"/>
        <end position="194"/>
    </location>
</feature>
<keyword evidence="5" id="KW-0446">Lipid-binding</keyword>
<keyword evidence="9" id="KW-1185">Reference proteome</keyword>
<evidence type="ECO:0000256" key="2">
    <source>
        <dbReference type="ARBA" id="ARBA00010766"/>
    </source>
</evidence>
<dbReference type="AlphaFoldDB" id="A0A1G9QIA9"/>
<evidence type="ECO:0000259" key="7">
    <source>
        <dbReference type="Pfam" id="PF08511"/>
    </source>
</evidence>
<dbReference type="NCBIfam" id="TIGR02396">
    <property type="entry name" value="diverge_rpsU"/>
    <property type="match status" value="1"/>
</dbReference>
<dbReference type="Pfam" id="PF08511">
    <property type="entry name" value="COQ9"/>
    <property type="match status" value="1"/>
</dbReference>
<dbReference type="PANTHER" id="PTHR21427">
    <property type="entry name" value="UBIQUINONE BIOSYNTHESIS PROTEIN COQ9, MITOCHONDRIAL"/>
    <property type="match status" value="1"/>
</dbReference>
<evidence type="ECO:0000256" key="4">
    <source>
        <dbReference type="ARBA" id="ARBA00022946"/>
    </source>
</evidence>